<keyword evidence="2" id="KW-1185">Reference proteome</keyword>
<gene>
    <name evidence="1" type="ORF">SALWKB29_2206</name>
</gene>
<proteinExistence type="predicted"/>
<dbReference type="RefSeq" id="WP_037408147.1">
    <property type="nucleotide sequence ID" value="NZ_JFZV01000028.1"/>
</dbReference>
<sequence length="96" mass="10535">MDKNTGKYALNTNGNIPEKVAPELKNMADKLGGLGTKTKCGNIVGCCAEFRAANDLMLKKPRPKAKDINISGAWRPRKLKQVKRCDNCKAMFGPEL</sequence>
<name>A0A836MPF8_9NEIS</name>
<protein>
    <submittedName>
        <fullName evidence="1">Uncharacterized protein</fullName>
    </submittedName>
</protein>
<evidence type="ECO:0000313" key="2">
    <source>
        <dbReference type="Proteomes" id="UP000027170"/>
    </source>
</evidence>
<accession>A0A836MPF8</accession>
<comment type="caution">
    <text evidence="1">The sequence shown here is derived from an EMBL/GenBank/DDBJ whole genome shotgun (WGS) entry which is preliminary data.</text>
</comment>
<dbReference type="Proteomes" id="UP000027170">
    <property type="component" value="Unassembled WGS sequence"/>
</dbReference>
<dbReference type="OrthoDB" id="2664633at2"/>
<dbReference type="AlphaFoldDB" id="A0A836MPF8"/>
<reference evidence="1 2" key="1">
    <citation type="submission" date="2014-03" db="EMBL/GenBank/DDBJ databases">
        <title>The genomes of two eusocial bee gut symbionts.</title>
        <authorList>
            <person name="Kwong W.K."/>
            <person name="Engel P."/>
            <person name="Koch H."/>
            <person name="Moran N.A."/>
        </authorList>
    </citation>
    <scope>NUCLEOTIDE SEQUENCE [LARGE SCALE GENOMIC DNA]</scope>
    <source>
        <strain evidence="2">wkB29</strain>
    </source>
</reference>
<organism evidence="1 2">
    <name type="scientific">Snodgrassella communis</name>
    <dbReference type="NCBI Taxonomy" id="2946699"/>
    <lineage>
        <taxon>Bacteria</taxon>
        <taxon>Pseudomonadati</taxon>
        <taxon>Pseudomonadota</taxon>
        <taxon>Betaproteobacteria</taxon>
        <taxon>Neisseriales</taxon>
        <taxon>Neisseriaceae</taxon>
        <taxon>Snodgrassella</taxon>
    </lineage>
</organism>
<evidence type="ECO:0000313" key="1">
    <source>
        <dbReference type="EMBL" id="KDN13757.1"/>
    </source>
</evidence>
<dbReference type="EMBL" id="JFZV01000028">
    <property type="protein sequence ID" value="KDN13757.1"/>
    <property type="molecule type" value="Genomic_DNA"/>
</dbReference>